<evidence type="ECO:0000259" key="6">
    <source>
        <dbReference type="PROSITE" id="PS50850"/>
    </source>
</evidence>
<dbReference type="PANTHER" id="PTHR23502:SF23">
    <property type="entry name" value="FLUCONAZOLE RESISTANCE PROTEIN 1"/>
    <property type="match status" value="1"/>
</dbReference>
<evidence type="ECO:0000256" key="2">
    <source>
        <dbReference type="ARBA" id="ARBA00022692"/>
    </source>
</evidence>
<dbReference type="Gene3D" id="1.20.1250.20">
    <property type="entry name" value="MFS general substrate transporter like domains"/>
    <property type="match status" value="1"/>
</dbReference>
<feature type="transmembrane region" description="Helical" evidence="5">
    <location>
        <begin position="385"/>
        <end position="406"/>
    </location>
</feature>
<evidence type="ECO:0000313" key="8">
    <source>
        <dbReference type="Proteomes" id="UP001310594"/>
    </source>
</evidence>
<protein>
    <recommendedName>
        <fullName evidence="6">Major facilitator superfamily (MFS) profile domain-containing protein</fullName>
    </recommendedName>
</protein>
<evidence type="ECO:0000256" key="1">
    <source>
        <dbReference type="ARBA" id="ARBA00004141"/>
    </source>
</evidence>
<gene>
    <name evidence="7" type="ORF">LTR97_005273</name>
</gene>
<feature type="transmembrane region" description="Helical" evidence="5">
    <location>
        <begin position="454"/>
        <end position="472"/>
    </location>
</feature>
<dbReference type="Proteomes" id="UP001310594">
    <property type="component" value="Unassembled WGS sequence"/>
</dbReference>
<feature type="domain" description="Major facilitator superfamily (MFS) profile" evidence="6">
    <location>
        <begin position="73"/>
        <end position="481"/>
    </location>
</feature>
<accession>A0AAN7ZU81</accession>
<feature type="transmembrane region" description="Helical" evidence="5">
    <location>
        <begin position="141"/>
        <end position="160"/>
    </location>
</feature>
<dbReference type="InterPro" id="IPR036259">
    <property type="entry name" value="MFS_trans_sf"/>
</dbReference>
<feature type="transmembrane region" description="Helical" evidence="5">
    <location>
        <begin position="167"/>
        <end position="188"/>
    </location>
</feature>
<name>A0AAN7ZU81_9PEZI</name>
<feature type="transmembrane region" description="Helical" evidence="5">
    <location>
        <begin position="413"/>
        <end position="434"/>
    </location>
</feature>
<keyword evidence="3 5" id="KW-1133">Transmembrane helix</keyword>
<keyword evidence="4 5" id="KW-0472">Membrane</keyword>
<feature type="transmembrane region" description="Helical" evidence="5">
    <location>
        <begin position="345"/>
        <end position="365"/>
    </location>
</feature>
<feature type="transmembrane region" description="Helical" evidence="5">
    <location>
        <begin position="229"/>
        <end position="247"/>
    </location>
</feature>
<evidence type="ECO:0000313" key="7">
    <source>
        <dbReference type="EMBL" id="KAK5700756.1"/>
    </source>
</evidence>
<evidence type="ECO:0000256" key="4">
    <source>
        <dbReference type="ARBA" id="ARBA00023136"/>
    </source>
</evidence>
<dbReference type="InterPro" id="IPR011701">
    <property type="entry name" value="MFS"/>
</dbReference>
<feature type="transmembrane region" description="Helical" evidence="5">
    <location>
        <begin position="109"/>
        <end position="129"/>
    </location>
</feature>
<dbReference type="AlphaFoldDB" id="A0AAN7ZU81"/>
<comment type="caution">
    <text evidence="7">The sequence shown here is derived from an EMBL/GenBank/DDBJ whole genome shotgun (WGS) entry which is preliminary data.</text>
</comment>
<dbReference type="InterPro" id="IPR020846">
    <property type="entry name" value="MFS_dom"/>
</dbReference>
<sequence length="481" mass="53362">MRDSQFGKLVRLSTGRKWLRYPDEIDLSLWTASIELSTTSGKQAENDMELQHQPADVEGREKPALLVTWYGSNDAEICLLNFAFYIASSIYTPGERAVMEDFGVSEIEATLGLSLFTLGYGLGPMLWSPLSEIPSVGRNDIYFFTSLAFVLLQLPTGFAIDLPMFLIFRLLAGFVGCPALATGAATIMDMYGPAGSAIGISFLGFFGVCGPVFGPILGGFSAQARGWRICIWIVAWLGAFVTVMLFFCLPETAASTILYCRAKRLRKATGDERIKSQSELDAANYTMRDHLLLLSRAFTLTFSEPIVFALDLYTALLYGLLFIWFESFPLVFGDIYHFDLGQQGLVFLGIFTGGVVTLPFFLLWIQRGVVPKLTDPQIVFRPEMVLPPTFFGSACLPICLLFFGWSARQSVHWMVPVVGSSFFTVSIITLFNPVLNYLGITYPHNAASIFAGNALFRASFGAIFPLFVRYIVPTNMKAWFN</sequence>
<feature type="transmembrane region" description="Helical" evidence="5">
    <location>
        <begin position="306"/>
        <end position="325"/>
    </location>
</feature>
<dbReference type="PANTHER" id="PTHR23502">
    <property type="entry name" value="MAJOR FACILITATOR SUPERFAMILY"/>
    <property type="match status" value="1"/>
</dbReference>
<proteinExistence type="predicted"/>
<dbReference type="GO" id="GO:1990961">
    <property type="term" value="P:xenobiotic detoxification by transmembrane export across the plasma membrane"/>
    <property type="evidence" value="ECO:0007669"/>
    <property type="project" value="TreeGrafter"/>
</dbReference>
<feature type="transmembrane region" description="Helical" evidence="5">
    <location>
        <begin position="194"/>
        <end position="217"/>
    </location>
</feature>
<dbReference type="EMBL" id="JAVRQU010000007">
    <property type="protein sequence ID" value="KAK5700756.1"/>
    <property type="molecule type" value="Genomic_DNA"/>
</dbReference>
<dbReference type="Pfam" id="PF07690">
    <property type="entry name" value="MFS_1"/>
    <property type="match status" value="1"/>
</dbReference>
<organism evidence="7 8">
    <name type="scientific">Elasticomyces elasticus</name>
    <dbReference type="NCBI Taxonomy" id="574655"/>
    <lineage>
        <taxon>Eukaryota</taxon>
        <taxon>Fungi</taxon>
        <taxon>Dikarya</taxon>
        <taxon>Ascomycota</taxon>
        <taxon>Pezizomycotina</taxon>
        <taxon>Dothideomycetes</taxon>
        <taxon>Dothideomycetidae</taxon>
        <taxon>Mycosphaerellales</taxon>
        <taxon>Teratosphaeriaceae</taxon>
        <taxon>Elasticomyces</taxon>
    </lineage>
</organism>
<dbReference type="GO" id="GO:0005886">
    <property type="term" value="C:plasma membrane"/>
    <property type="evidence" value="ECO:0007669"/>
    <property type="project" value="TreeGrafter"/>
</dbReference>
<comment type="subcellular location">
    <subcellularLocation>
        <location evidence="1">Membrane</location>
        <topology evidence="1">Multi-pass membrane protein</topology>
    </subcellularLocation>
</comment>
<evidence type="ECO:0000256" key="3">
    <source>
        <dbReference type="ARBA" id="ARBA00022989"/>
    </source>
</evidence>
<evidence type="ECO:0000256" key="5">
    <source>
        <dbReference type="SAM" id="Phobius"/>
    </source>
</evidence>
<reference evidence="7" key="1">
    <citation type="submission" date="2023-08" db="EMBL/GenBank/DDBJ databases">
        <title>Black Yeasts Isolated from many extreme environments.</title>
        <authorList>
            <person name="Coleine C."/>
            <person name="Stajich J.E."/>
            <person name="Selbmann L."/>
        </authorList>
    </citation>
    <scope>NUCLEOTIDE SEQUENCE</scope>
    <source>
        <strain evidence="7">CCFEE 5810</strain>
    </source>
</reference>
<dbReference type="PROSITE" id="PS50850">
    <property type="entry name" value="MFS"/>
    <property type="match status" value="1"/>
</dbReference>
<keyword evidence="2 5" id="KW-0812">Transmembrane</keyword>
<dbReference type="GO" id="GO:0015244">
    <property type="term" value="F:fluconazole transmembrane transporter activity"/>
    <property type="evidence" value="ECO:0007669"/>
    <property type="project" value="TreeGrafter"/>
</dbReference>
<dbReference type="SUPFAM" id="SSF103473">
    <property type="entry name" value="MFS general substrate transporter"/>
    <property type="match status" value="1"/>
</dbReference>